<name>A0ABD0NWJ4_CIRMR</name>
<evidence type="ECO:0000259" key="1">
    <source>
        <dbReference type="PROSITE" id="PS50144"/>
    </source>
</evidence>
<sequence length="180" mass="20529">PANSIGGIFIDDISLTETLCPAAVWRIQNFSRILETADYNTVLNSPRFYSPEGYGFGVHVRPLSGYSDYTGEYTGLYFHLASGDNDIVMQWPAVNRQATIVVMDQDPDIKLRMSSARSLTTDMSTGKLIWDNPKNVGTFDPSCQCYRGVSMGWRTFIKHYDLRRRNYLKNDDLIIFVDFE</sequence>
<keyword evidence="3" id="KW-1185">Reference proteome</keyword>
<proteinExistence type="predicted"/>
<dbReference type="SUPFAM" id="SSF49599">
    <property type="entry name" value="TRAF domain-like"/>
    <property type="match status" value="1"/>
</dbReference>
<dbReference type="Proteomes" id="UP001529510">
    <property type="component" value="Unassembled WGS sequence"/>
</dbReference>
<feature type="non-terminal residue" evidence="2">
    <location>
        <position position="180"/>
    </location>
</feature>
<dbReference type="FunFam" id="2.60.210.10:FF:000009">
    <property type="entry name" value="Meprin A subunit"/>
    <property type="match status" value="1"/>
</dbReference>
<comment type="caution">
    <text evidence="2">The sequence shown here is derived from an EMBL/GenBank/DDBJ whole genome shotgun (WGS) entry which is preliminary data.</text>
</comment>
<organism evidence="2 3">
    <name type="scientific">Cirrhinus mrigala</name>
    <name type="common">Mrigala</name>
    <dbReference type="NCBI Taxonomy" id="683832"/>
    <lineage>
        <taxon>Eukaryota</taxon>
        <taxon>Metazoa</taxon>
        <taxon>Chordata</taxon>
        <taxon>Craniata</taxon>
        <taxon>Vertebrata</taxon>
        <taxon>Euteleostomi</taxon>
        <taxon>Actinopterygii</taxon>
        <taxon>Neopterygii</taxon>
        <taxon>Teleostei</taxon>
        <taxon>Ostariophysi</taxon>
        <taxon>Cypriniformes</taxon>
        <taxon>Cyprinidae</taxon>
        <taxon>Labeoninae</taxon>
        <taxon>Labeonini</taxon>
        <taxon>Cirrhinus</taxon>
    </lineage>
</organism>
<dbReference type="PROSITE" id="PS50144">
    <property type="entry name" value="MATH"/>
    <property type="match status" value="1"/>
</dbReference>
<dbReference type="Gene3D" id="2.60.210.10">
    <property type="entry name" value="Apoptosis, Tumor Necrosis Factor Receptor Associated Protein 2, Chain A"/>
    <property type="match status" value="1"/>
</dbReference>
<dbReference type="InterPro" id="IPR002083">
    <property type="entry name" value="MATH/TRAF_dom"/>
</dbReference>
<dbReference type="EMBL" id="JAMKFB020000020">
    <property type="protein sequence ID" value="KAL0165436.1"/>
    <property type="molecule type" value="Genomic_DNA"/>
</dbReference>
<dbReference type="AlphaFoldDB" id="A0ABD0NWJ4"/>
<evidence type="ECO:0000313" key="3">
    <source>
        <dbReference type="Proteomes" id="UP001529510"/>
    </source>
</evidence>
<evidence type="ECO:0000313" key="2">
    <source>
        <dbReference type="EMBL" id="KAL0165436.1"/>
    </source>
</evidence>
<accession>A0ABD0NWJ4</accession>
<dbReference type="InterPro" id="IPR008974">
    <property type="entry name" value="TRAF-like"/>
</dbReference>
<dbReference type="Pfam" id="PF22486">
    <property type="entry name" value="MATH_2"/>
    <property type="match status" value="1"/>
</dbReference>
<feature type="domain" description="MATH" evidence="1">
    <location>
        <begin position="20"/>
        <end position="179"/>
    </location>
</feature>
<protein>
    <recommendedName>
        <fullName evidence="1">MATH domain-containing protein</fullName>
    </recommendedName>
</protein>
<reference evidence="2 3" key="1">
    <citation type="submission" date="2024-05" db="EMBL/GenBank/DDBJ databases">
        <title>Genome sequencing and assembly of Indian major carp, Cirrhinus mrigala (Hamilton, 1822).</title>
        <authorList>
            <person name="Mohindra V."/>
            <person name="Chowdhury L.M."/>
            <person name="Lal K."/>
            <person name="Jena J.K."/>
        </authorList>
    </citation>
    <scope>NUCLEOTIDE SEQUENCE [LARGE SCALE GENOMIC DNA]</scope>
    <source>
        <strain evidence="2">CM1030</strain>
        <tissue evidence="2">Blood</tissue>
    </source>
</reference>
<gene>
    <name evidence="2" type="ORF">M9458_041189</name>
</gene>
<feature type="non-terminal residue" evidence="2">
    <location>
        <position position="1"/>
    </location>
</feature>